<protein>
    <recommendedName>
        <fullName evidence="3">UDP N-acetylglucosamine O-acyltransferase C-terminal domain-containing protein</fullName>
    </recommendedName>
</protein>
<organism evidence="1 2">
    <name type="scientific">Verrucomicrobia subdivision 6 bacterium BACL9 MAG-120924-bin69</name>
    <dbReference type="NCBI Taxonomy" id="1655635"/>
    <lineage>
        <taxon>Bacteria</taxon>
        <taxon>Pseudomonadati</taxon>
        <taxon>Verrucomicrobiota</taxon>
        <taxon>Verrucomicrobiia</taxon>
        <taxon>Verrucomicrobiales</taxon>
        <taxon>Verrucomicrobia subdivision 6</taxon>
    </lineage>
</organism>
<dbReference type="NCBIfam" id="NF003657">
    <property type="entry name" value="PRK05289.1"/>
    <property type="match status" value="1"/>
</dbReference>
<dbReference type="PANTHER" id="PTHR43480:SF1">
    <property type="entry name" value="ACYL-[ACYL-CARRIER-PROTEIN]--UDP-N-ACETYLGLUCOSAMINE O-ACYLTRANSFERASE, MITOCHONDRIAL-RELATED"/>
    <property type="match status" value="1"/>
</dbReference>
<proteinExistence type="predicted"/>
<dbReference type="GO" id="GO:0008780">
    <property type="term" value="F:acyl-[acyl-carrier-protein]-UDP-N-acetylglucosamine O-acyltransferase activity"/>
    <property type="evidence" value="ECO:0007669"/>
    <property type="project" value="InterPro"/>
</dbReference>
<sequence>MKSIRRRWWKKGAKLGKGCVVGPGAIVGPEVELGDGCVVGPRAVLEGRVVMGAKNRIGVGAVIGGEPQDVAYQGAKSGVRVGEGNVFREYVTVHRGTKEGTDTVIGSGCFLMVGSHVAHNCRLADGVTLVNGVMLAGYVEVEEKAFLGGAVVVHQFVRIGRLAMVRGQSRIGMDLPPYCMGVATNAVCGLNLVGIRRSGVGVEGRKALE</sequence>
<dbReference type="PANTHER" id="PTHR43480">
    <property type="entry name" value="ACYL-[ACYL-CARRIER-PROTEIN]--UDP-N-ACETYLGLUCOSAMINE O-ACYLTRANSFERASE"/>
    <property type="match status" value="1"/>
</dbReference>
<dbReference type="Gene3D" id="2.160.10.10">
    <property type="entry name" value="Hexapeptide repeat proteins"/>
    <property type="match status" value="1"/>
</dbReference>
<evidence type="ECO:0008006" key="3">
    <source>
        <dbReference type="Google" id="ProtNLM"/>
    </source>
</evidence>
<gene>
    <name evidence="1" type="ORF">ABS33_03800</name>
</gene>
<name>A0A0R2XCC5_9BACT</name>
<accession>A0A0R2XCC5</accession>
<reference evidence="1 2" key="1">
    <citation type="submission" date="2015-10" db="EMBL/GenBank/DDBJ databases">
        <title>Metagenome-Assembled Genomes uncover a global brackish microbiome.</title>
        <authorList>
            <person name="Hugerth L.W."/>
            <person name="Larsson J."/>
            <person name="Alneberg J."/>
            <person name="Lindh M.V."/>
            <person name="Legrand C."/>
            <person name="Pinhassi J."/>
            <person name="Andersson A.F."/>
        </authorList>
    </citation>
    <scope>NUCLEOTIDE SEQUENCE [LARGE SCALE GENOMIC DNA]</scope>
    <source>
        <strain evidence="1">BACL9 MAG-120924-bin69</strain>
    </source>
</reference>
<evidence type="ECO:0000313" key="1">
    <source>
        <dbReference type="EMBL" id="KRP33679.1"/>
    </source>
</evidence>
<dbReference type="SUPFAM" id="SSF51161">
    <property type="entry name" value="Trimeric LpxA-like enzymes"/>
    <property type="match status" value="1"/>
</dbReference>
<dbReference type="InterPro" id="IPR010137">
    <property type="entry name" value="Lipid_A_LpxA"/>
</dbReference>
<dbReference type="GO" id="GO:0008610">
    <property type="term" value="P:lipid biosynthetic process"/>
    <property type="evidence" value="ECO:0007669"/>
    <property type="project" value="InterPro"/>
</dbReference>
<dbReference type="InterPro" id="IPR011004">
    <property type="entry name" value="Trimer_LpxA-like_sf"/>
</dbReference>
<dbReference type="InterPro" id="IPR001451">
    <property type="entry name" value="Hexapep"/>
</dbReference>
<dbReference type="Proteomes" id="UP000051220">
    <property type="component" value="Unassembled WGS sequence"/>
</dbReference>
<comment type="caution">
    <text evidence="1">The sequence shown here is derived from an EMBL/GenBank/DDBJ whole genome shotgun (WGS) entry which is preliminary data.</text>
</comment>
<feature type="non-terminal residue" evidence="1">
    <location>
        <position position="209"/>
    </location>
</feature>
<dbReference type="Pfam" id="PF00132">
    <property type="entry name" value="Hexapep"/>
    <property type="match status" value="2"/>
</dbReference>
<evidence type="ECO:0000313" key="2">
    <source>
        <dbReference type="Proteomes" id="UP000051220"/>
    </source>
</evidence>
<dbReference type="AlphaFoldDB" id="A0A0R2XCC5"/>
<dbReference type="EMBL" id="LIDN01000099">
    <property type="protein sequence ID" value="KRP33679.1"/>
    <property type="molecule type" value="Genomic_DNA"/>
</dbReference>